<accession>A0A310SR83</accession>
<protein>
    <submittedName>
        <fullName evidence="1">Uncharacterized protein</fullName>
    </submittedName>
</protein>
<reference evidence="1 2" key="1">
    <citation type="submission" date="2015-07" db="EMBL/GenBank/DDBJ databases">
        <title>The genome of Eufriesea mexicana.</title>
        <authorList>
            <person name="Pan H."/>
            <person name="Kapheim K."/>
        </authorList>
    </citation>
    <scope>NUCLEOTIDE SEQUENCE [LARGE SCALE GENOMIC DNA]</scope>
    <source>
        <strain evidence="1">0111107269</strain>
        <tissue evidence="1">Whole body</tissue>
    </source>
</reference>
<sequence>MGFEECIERVPGSQALSSTLCETTELLKAEVEVVEQYSDPRDSKNKAYVEPGAETSLPTIYSKVNRNYCRPYTERVAGLLGPWALANFLSSHSSRFFISSQQSFVPSPSDCNNVSYNVDVISILHLQFSVFKRTVISSHRPNRHHSLLFPNDLPSDISLSMFRKLKPHTVITASHIRNSACSTFEPTIHDPKSKASHCHYSIPHPQFSVFNVRAYPVHSQFSDSSIPDHLVTALPRKICLLVNPFRGNKGPSLNAVKTEKPKASRYYCNITCTYFTVFKRTVTLSHKPDHHHSPLLSDDLPMVIILCTIQKLKPHAVIAASHIGSSACLMFKPIPLIANFQVPRFPII</sequence>
<dbReference type="AlphaFoldDB" id="A0A310SR83"/>
<evidence type="ECO:0000313" key="2">
    <source>
        <dbReference type="Proteomes" id="UP000250275"/>
    </source>
</evidence>
<organism evidence="1 2">
    <name type="scientific">Eufriesea mexicana</name>
    <dbReference type="NCBI Taxonomy" id="516756"/>
    <lineage>
        <taxon>Eukaryota</taxon>
        <taxon>Metazoa</taxon>
        <taxon>Ecdysozoa</taxon>
        <taxon>Arthropoda</taxon>
        <taxon>Hexapoda</taxon>
        <taxon>Insecta</taxon>
        <taxon>Pterygota</taxon>
        <taxon>Neoptera</taxon>
        <taxon>Endopterygota</taxon>
        <taxon>Hymenoptera</taxon>
        <taxon>Apocrita</taxon>
        <taxon>Aculeata</taxon>
        <taxon>Apoidea</taxon>
        <taxon>Anthophila</taxon>
        <taxon>Apidae</taxon>
        <taxon>Eufriesea</taxon>
    </lineage>
</organism>
<evidence type="ECO:0000313" key="1">
    <source>
        <dbReference type="EMBL" id="OAD58391.1"/>
    </source>
</evidence>
<keyword evidence="2" id="KW-1185">Reference proteome</keyword>
<gene>
    <name evidence="1" type="ORF">WN48_00119</name>
</gene>
<dbReference type="Proteomes" id="UP000250275">
    <property type="component" value="Unassembled WGS sequence"/>
</dbReference>
<dbReference type="EMBL" id="KQ761026">
    <property type="protein sequence ID" value="OAD58391.1"/>
    <property type="molecule type" value="Genomic_DNA"/>
</dbReference>
<proteinExistence type="predicted"/>
<name>A0A310SR83_9HYME</name>